<organism evidence="2 3">
    <name type="scientific">Cercospora berteroae</name>
    <dbReference type="NCBI Taxonomy" id="357750"/>
    <lineage>
        <taxon>Eukaryota</taxon>
        <taxon>Fungi</taxon>
        <taxon>Dikarya</taxon>
        <taxon>Ascomycota</taxon>
        <taxon>Pezizomycotina</taxon>
        <taxon>Dothideomycetes</taxon>
        <taxon>Dothideomycetidae</taxon>
        <taxon>Mycosphaerellales</taxon>
        <taxon>Mycosphaerellaceae</taxon>
        <taxon>Cercospora</taxon>
    </lineage>
</organism>
<keyword evidence="3" id="KW-1185">Reference proteome</keyword>
<proteinExistence type="predicted"/>
<protein>
    <submittedName>
        <fullName evidence="2">Uncharacterized protein</fullName>
    </submittedName>
</protein>
<feature type="chain" id="PRO_5015714201" evidence="1">
    <location>
        <begin position="19"/>
        <end position="84"/>
    </location>
</feature>
<reference evidence="3" key="1">
    <citation type="journal article" date="2017" name="bioRxiv">
        <title>Conservation of a gene cluster reveals novel cercosporin biosynthetic mechanisms and extends production to the genus Colletotrichum.</title>
        <authorList>
            <person name="de Jonge R."/>
            <person name="Ebert M.K."/>
            <person name="Huitt-Roehl C.R."/>
            <person name="Pal P."/>
            <person name="Suttle J.C."/>
            <person name="Spanner R.E."/>
            <person name="Neubauer J.D."/>
            <person name="Jurick W.M.II."/>
            <person name="Stott K.A."/>
            <person name="Secor G.A."/>
            <person name="Thomma B.P.H.J."/>
            <person name="Van de Peer Y."/>
            <person name="Townsend C.A."/>
            <person name="Bolton M.D."/>
        </authorList>
    </citation>
    <scope>NUCLEOTIDE SEQUENCE [LARGE SCALE GENOMIC DNA]</scope>
    <source>
        <strain evidence="3">CBS538.71</strain>
    </source>
</reference>
<keyword evidence="1" id="KW-0732">Signal</keyword>
<evidence type="ECO:0000313" key="2">
    <source>
        <dbReference type="EMBL" id="PPJ50114.1"/>
    </source>
</evidence>
<sequence>MPSITSILALGMATIALAAPIDTLPANMAVARDDNGVAHLDYIYTQKERREEDGVAHLDYIYTQKEKREGDSPAHLDYIYTQKE</sequence>
<feature type="signal peptide" evidence="1">
    <location>
        <begin position="1"/>
        <end position="18"/>
    </location>
</feature>
<dbReference type="EMBL" id="PNEN01001792">
    <property type="protein sequence ID" value="PPJ50114.1"/>
    <property type="molecule type" value="Genomic_DNA"/>
</dbReference>
<evidence type="ECO:0000256" key="1">
    <source>
        <dbReference type="SAM" id="SignalP"/>
    </source>
</evidence>
<evidence type="ECO:0000313" key="3">
    <source>
        <dbReference type="Proteomes" id="UP000237631"/>
    </source>
</evidence>
<dbReference type="Proteomes" id="UP000237631">
    <property type="component" value="Unassembled WGS sequence"/>
</dbReference>
<name>A0A2S6BRL6_9PEZI</name>
<dbReference type="OrthoDB" id="3642884at2759"/>
<gene>
    <name evidence="2" type="ORF">CBER1_04814</name>
</gene>
<comment type="caution">
    <text evidence="2">The sequence shown here is derived from an EMBL/GenBank/DDBJ whole genome shotgun (WGS) entry which is preliminary data.</text>
</comment>
<dbReference type="AlphaFoldDB" id="A0A2S6BRL6"/>
<accession>A0A2S6BRL6</accession>